<dbReference type="EMBL" id="MN740277">
    <property type="protein sequence ID" value="QHT97451.1"/>
    <property type="molecule type" value="Genomic_DNA"/>
</dbReference>
<organism evidence="1">
    <name type="scientific">viral metagenome</name>
    <dbReference type="NCBI Taxonomy" id="1070528"/>
    <lineage>
        <taxon>unclassified sequences</taxon>
        <taxon>metagenomes</taxon>
        <taxon>organismal metagenomes</taxon>
    </lineage>
</organism>
<protein>
    <submittedName>
        <fullName evidence="1">Uncharacterized protein</fullName>
    </submittedName>
</protein>
<name>A0A6C0IVX5_9ZZZZ</name>
<dbReference type="AlphaFoldDB" id="A0A6C0IVX5"/>
<evidence type="ECO:0000313" key="1">
    <source>
        <dbReference type="EMBL" id="QHT97451.1"/>
    </source>
</evidence>
<accession>A0A6C0IVX5</accession>
<sequence>MNKYNTYLNPEQQKKLIDFDILKNIDLLKSGDSIKYIGKSNYKFKEGGIVLKIYSDSLLIMNFPFKYKYMINLSDNIIFYKKKKSKNIKFMEYILSGLENNTIKITKKR</sequence>
<proteinExistence type="predicted"/>
<reference evidence="1" key="1">
    <citation type="journal article" date="2020" name="Nature">
        <title>Giant virus diversity and host interactions through global metagenomics.</title>
        <authorList>
            <person name="Schulz F."/>
            <person name="Roux S."/>
            <person name="Paez-Espino D."/>
            <person name="Jungbluth S."/>
            <person name="Walsh D.A."/>
            <person name="Denef V.J."/>
            <person name="McMahon K.D."/>
            <person name="Konstantinidis K.T."/>
            <person name="Eloe-Fadrosh E.A."/>
            <person name="Kyrpides N.C."/>
            <person name="Woyke T."/>
        </authorList>
    </citation>
    <scope>NUCLEOTIDE SEQUENCE</scope>
    <source>
        <strain evidence="1">GVMAG-M-3300025138-11</strain>
    </source>
</reference>